<evidence type="ECO:0000313" key="2">
    <source>
        <dbReference type="EMBL" id="QDU11664.1"/>
    </source>
</evidence>
<protein>
    <submittedName>
        <fullName evidence="2">Uncharacterized protein</fullName>
    </submittedName>
</protein>
<evidence type="ECO:0000313" key="3">
    <source>
        <dbReference type="Proteomes" id="UP000318384"/>
    </source>
</evidence>
<keyword evidence="1" id="KW-0175">Coiled coil</keyword>
<sequence>MDFKWFMASSLAADAYAGIQKLDNTIKSLEQRLLNLEMQNSEKEIV</sequence>
<dbReference type="Proteomes" id="UP000318384">
    <property type="component" value="Chromosome"/>
</dbReference>
<dbReference type="AlphaFoldDB" id="A0A517X2C8"/>
<dbReference type="RefSeq" id="WP_197993081.1">
    <property type="nucleotide sequence ID" value="NZ_CP037422.1"/>
</dbReference>
<feature type="coiled-coil region" evidence="1">
    <location>
        <begin position="12"/>
        <end position="46"/>
    </location>
</feature>
<keyword evidence="3" id="KW-1185">Reference proteome</keyword>
<proteinExistence type="predicted"/>
<accession>A0A517X2C8</accession>
<organism evidence="2 3">
    <name type="scientific">Gimesia aquarii</name>
    <dbReference type="NCBI Taxonomy" id="2527964"/>
    <lineage>
        <taxon>Bacteria</taxon>
        <taxon>Pseudomonadati</taxon>
        <taxon>Planctomycetota</taxon>
        <taxon>Planctomycetia</taxon>
        <taxon>Planctomycetales</taxon>
        <taxon>Planctomycetaceae</taxon>
        <taxon>Gimesia</taxon>
    </lineage>
</organism>
<gene>
    <name evidence="2" type="ORF">V202x_50880</name>
</gene>
<dbReference type="EMBL" id="CP037422">
    <property type="protein sequence ID" value="QDU11664.1"/>
    <property type="molecule type" value="Genomic_DNA"/>
</dbReference>
<name>A0A517X2C8_9PLAN</name>
<evidence type="ECO:0000256" key="1">
    <source>
        <dbReference type="SAM" id="Coils"/>
    </source>
</evidence>
<reference evidence="2 3" key="1">
    <citation type="submission" date="2019-03" db="EMBL/GenBank/DDBJ databases">
        <title>Deep-cultivation of Planctomycetes and their phenomic and genomic characterization uncovers novel biology.</title>
        <authorList>
            <person name="Wiegand S."/>
            <person name="Jogler M."/>
            <person name="Boedeker C."/>
            <person name="Pinto D."/>
            <person name="Vollmers J."/>
            <person name="Rivas-Marin E."/>
            <person name="Kohn T."/>
            <person name="Peeters S.H."/>
            <person name="Heuer A."/>
            <person name="Rast P."/>
            <person name="Oberbeckmann S."/>
            <person name="Bunk B."/>
            <person name="Jeske O."/>
            <person name="Meyerdierks A."/>
            <person name="Storesund J.E."/>
            <person name="Kallscheuer N."/>
            <person name="Luecker S."/>
            <person name="Lage O.M."/>
            <person name="Pohl T."/>
            <person name="Merkel B.J."/>
            <person name="Hornburger P."/>
            <person name="Mueller R.-W."/>
            <person name="Bruemmer F."/>
            <person name="Labrenz M."/>
            <person name="Spormann A.M."/>
            <person name="Op den Camp H."/>
            <person name="Overmann J."/>
            <person name="Amann R."/>
            <person name="Jetten M.S.M."/>
            <person name="Mascher T."/>
            <person name="Medema M.H."/>
            <person name="Devos D.P."/>
            <person name="Kaster A.-K."/>
            <person name="Ovreas L."/>
            <person name="Rohde M."/>
            <person name="Galperin M.Y."/>
            <person name="Jogler C."/>
        </authorList>
    </citation>
    <scope>NUCLEOTIDE SEQUENCE [LARGE SCALE GENOMIC DNA]</scope>
    <source>
        <strain evidence="2 3">V202</strain>
    </source>
</reference>